<evidence type="ECO:0000313" key="4">
    <source>
        <dbReference type="EMBL" id="CAD85134.1"/>
    </source>
</evidence>
<gene>
    <name evidence="4" type="ordered locus">NE1223</name>
</gene>
<dbReference type="PANTHER" id="PTHR34611:SF2">
    <property type="entry name" value="INACTIVE RECOMBINATION-PROMOTING NUCLEASE-LIKE PROTEIN RPNE-RELATED"/>
    <property type="match status" value="1"/>
</dbReference>
<dbReference type="HOGENOM" id="CLU_059548_0_1_4"/>
<name>Q82V78_NITEU</name>
<sequence length="340" mass="39918">MMDHDHSYKALFSHAEMVADLLRGFVREEWVNELDFSTLEKVSGSYISDDLREREDDIIWRIRWGKDWLYVYLLLEFQSTVDWFMAVRIMTYVGLLYQDLIRSESIHKGEQLPPVLPVVLYNGDNRWQAPVDISELIIPIPGGLERYRPQLHYLLLDEGSYHDHELATLRNLTAALFRLENSRTPEDVQQVLQALIAWLQSPQQSGLRRTFTVWLKRVFLPGRMPKVRFDEIQDLQEVHSMLAERVKEWTKDWKQQGIEEGLQKGLQQGLQQGRQEGRQEGREEGLQQGEAEFLLRLLERRFGPINETIRTRIRAADSQTLLTWGEQILTAQTVEEVFEA</sequence>
<dbReference type="PANTHER" id="PTHR34611">
    <property type="match status" value="1"/>
</dbReference>
<dbReference type="AlphaFoldDB" id="Q82V78"/>
<feature type="domain" description="Transposase (putative) YhgA-like" evidence="2">
    <location>
        <begin position="3"/>
        <end position="204"/>
    </location>
</feature>
<reference evidence="4 5" key="1">
    <citation type="journal article" date="2003" name="J. Bacteriol.">
        <title>Complete genome sequence of the ammonia-oxidizing bacterium and obligate chemolithoautotroph Nitrosomonas europaea.</title>
        <authorList>
            <person name="Chain P."/>
            <person name="Lamerdin J."/>
            <person name="Larimer F."/>
            <person name="Regala W."/>
            <person name="Land M."/>
            <person name="Hauser L."/>
            <person name="Hooper A."/>
            <person name="Klotz M."/>
            <person name="Norton J."/>
            <person name="Sayavedra-Soto L."/>
            <person name="Arciero D."/>
            <person name="Hommes N."/>
            <person name="Whittaker M."/>
            <person name="Arp D."/>
        </authorList>
    </citation>
    <scope>NUCLEOTIDE SEQUENCE [LARGE SCALE GENOMIC DNA]</scope>
    <source>
        <strain evidence="5">ATCC 19718 / CIP 103999 / KCTC 2705 / NBRC 14298</strain>
    </source>
</reference>
<dbReference type="Proteomes" id="UP000001416">
    <property type="component" value="Chromosome"/>
</dbReference>
<feature type="compositionally biased region" description="Basic and acidic residues" evidence="1">
    <location>
        <begin position="275"/>
        <end position="285"/>
    </location>
</feature>
<feature type="compositionally biased region" description="Low complexity" evidence="1">
    <location>
        <begin position="264"/>
        <end position="274"/>
    </location>
</feature>
<dbReference type="KEGG" id="neu:NE1223"/>
<dbReference type="RefSeq" id="WP_011111809.1">
    <property type="nucleotide sequence ID" value="NC_004757.1"/>
</dbReference>
<feature type="region of interest" description="Disordered" evidence="1">
    <location>
        <begin position="264"/>
        <end position="286"/>
    </location>
</feature>
<evidence type="ECO:0000259" key="2">
    <source>
        <dbReference type="Pfam" id="PF04754"/>
    </source>
</evidence>
<evidence type="ECO:0000259" key="3">
    <source>
        <dbReference type="Pfam" id="PF14261"/>
    </source>
</evidence>
<dbReference type="PhylomeDB" id="Q82V78"/>
<dbReference type="eggNOG" id="COG5464">
    <property type="taxonomic scope" value="Bacteria"/>
</dbReference>
<protein>
    <submittedName>
        <fullName evidence="4">Putative transposase</fullName>
    </submittedName>
</protein>
<dbReference type="STRING" id="228410.NE1223"/>
<organism evidence="4 5">
    <name type="scientific">Nitrosomonas europaea (strain ATCC 19718 / CIP 103999 / KCTC 2705 / NBRC 14298)</name>
    <dbReference type="NCBI Taxonomy" id="228410"/>
    <lineage>
        <taxon>Bacteria</taxon>
        <taxon>Pseudomonadati</taxon>
        <taxon>Pseudomonadota</taxon>
        <taxon>Betaproteobacteria</taxon>
        <taxon>Nitrosomonadales</taxon>
        <taxon>Nitrosomonadaceae</taxon>
        <taxon>Nitrosomonas</taxon>
    </lineage>
</organism>
<dbReference type="InterPro" id="IPR025587">
    <property type="entry name" value="DUF4351"/>
</dbReference>
<accession>Q82V78</accession>
<dbReference type="GeneID" id="87104402"/>
<dbReference type="InterPro" id="IPR051699">
    <property type="entry name" value="Rpn/YhgA-like_nuclease"/>
</dbReference>
<dbReference type="InterPro" id="IPR006842">
    <property type="entry name" value="Transposase_31"/>
</dbReference>
<proteinExistence type="predicted"/>
<dbReference type="OrthoDB" id="932587at2"/>
<dbReference type="Pfam" id="PF04754">
    <property type="entry name" value="Transposase_31"/>
    <property type="match status" value="1"/>
</dbReference>
<evidence type="ECO:0000256" key="1">
    <source>
        <dbReference type="SAM" id="MobiDB-lite"/>
    </source>
</evidence>
<feature type="domain" description="DUF4351" evidence="3">
    <location>
        <begin position="283"/>
        <end position="336"/>
    </location>
</feature>
<dbReference type="EMBL" id="AL954747">
    <property type="protein sequence ID" value="CAD85134.1"/>
    <property type="molecule type" value="Genomic_DNA"/>
</dbReference>
<keyword evidence="5" id="KW-1185">Reference proteome</keyword>
<evidence type="ECO:0000313" key="5">
    <source>
        <dbReference type="Proteomes" id="UP000001416"/>
    </source>
</evidence>
<dbReference type="Pfam" id="PF14261">
    <property type="entry name" value="DUF4351"/>
    <property type="match status" value="1"/>
</dbReference>